<dbReference type="EMBL" id="JBDFQZ010000011">
    <property type="protein sequence ID" value="KAK9677307.1"/>
    <property type="molecule type" value="Genomic_DNA"/>
</dbReference>
<protein>
    <submittedName>
        <fullName evidence="1">Uncharacterized protein</fullName>
    </submittedName>
</protein>
<comment type="caution">
    <text evidence="1">The sequence shown here is derived from an EMBL/GenBank/DDBJ whole genome shotgun (WGS) entry which is preliminary data.</text>
</comment>
<dbReference type="Proteomes" id="UP001443914">
    <property type="component" value="Unassembled WGS sequence"/>
</dbReference>
<gene>
    <name evidence="1" type="ORF">RND81_11G135100</name>
</gene>
<reference evidence="1" key="1">
    <citation type="submission" date="2024-03" db="EMBL/GenBank/DDBJ databases">
        <title>WGS assembly of Saponaria officinalis var. Norfolk2.</title>
        <authorList>
            <person name="Jenkins J."/>
            <person name="Shu S."/>
            <person name="Grimwood J."/>
            <person name="Barry K."/>
            <person name="Goodstein D."/>
            <person name="Schmutz J."/>
            <person name="Leebens-Mack J."/>
            <person name="Osbourn A."/>
        </authorList>
    </citation>
    <scope>NUCLEOTIDE SEQUENCE [LARGE SCALE GENOMIC DNA]</scope>
    <source>
        <strain evidence="1">JIC</strain>
    </source>
</reference>
<organism evidence="1 2">
    <name type="scientific">Saponaria officinalis</name>
    <name type="common">Common soapwort</name>
    <name type="synonym">Lychnis saponaria</name>
    <dbReference type="NCBI Taxonomy" id="3572"/>
    <lineage>
        <taxon>Eukaryota</taxon>
        <taxon>Viridiplantae</taxon>
        <taxon>Streptophyta</taxon>
        <taxon>Embryophyta</taxon>
        <taxon>Tracheophyta</taxon>
        <taxon>Spermatophyta</taxon>
        <taxon>Magnoliopsida</taxon>
        <taxon>eudicotyledons</taxon>
        <taxon>Gunneridae</taxon>
        <taxon>Pentapetalae</taxon>
        <taxon>Caryophyllales</taxon>
        <taxon>Caryophyllaceae</taxon>
        <taxon>Caryophylleae</taxon>
        <taxon>Saponaria</taxon>
    </lineage>
</organism>
<keyword evidence="2" id="KW-1185">Reference proteome</keyword>
<proteinExistence type="predicted"/>
<dbReference type="AlphaFoldDB" id="A0AAW1HLL9"/>
<evidence type="ECO:0000313" key="1">
    <source>
        <dbReference type="EMBL" id="KAK9677307.1"/>
    </source>
</evidence>
<evidence type="ECO:0000313" key="2">
    <source>
        <dbReference type="Proteomes" id="UP001443914"/>
    </source>
</evidence>
<accession>A0AAW1HLL9</accession>
<name>A0AAW1HLL9_SAPOF</name>
<sequence length="116" mass="13306">MHTIWEIRNKLTYDFSLRTPPAPMWFTAMINTCNETVAIAVKKEEITNKRIDNEIRTIERDWDPDTAYETHRARSGLSSFLIGKEGSCSMLQIKVNTAWKRDQGVAIGWAVYLAGN</sequence>